<evidence type="ECO:0000256" key="1">
    <source>
        <dbReference type="SAM" id="MobiDB-lite"/>
    </source>
</evidence>
<dbReference type="AlphaFoldDB" id="A0AA35YRE5"/>
<dbReference type="Proteomes" id="UP001177003">
    <property type="component" value="Chromosome 4"/>
</dbReference>
<gene>
    <name evidence="2" type="ORF">LSALG_LOCUS18679</name>
</gene>
<feature type="compositionally biased region" description="Low complexity" evidence="1">
    <location>
        <begin position="235"/>
        <end position="258"/>
    </location>
</feature>
<dbReference type="EMBL" id="OX465080">
    <property type="protein sequence ID" value="CAI9278843.1"/>
    <property type="molecule type" value="Genomic_DNA"/>
</dbReference>
<sequence>MANTEKPTYPKPTLEYVGRTQLVRLAGTITEAHKHIGFENQNTRGTNKTLAKSILSLKLKKMETNKTLTTWLLVWAFAAGLSVASSNFQDEKNFYFYYTPYPNTVSPPPTVSYQNPPPAHASDPPVVYYQNPPPAHVDNPPAVSLPSPPPAHANEPPAVSYQNPPPTPPSGGSTPPAHAETPPSSGSNTPPVQPTPPHHHGHGGHHHHHGQKPPTNCDIPPTSGAHNPTPPPPTGYYNPPSSGGSGSPGSSPSVTPTTPSQPPVVNPPSPTPHHNPSPPSGCSCGVPSSSPPTGPIVAPSPTDSHSPPPTPASGYYYSPPATPYSNPPSKTPSTTPGSHSDPSTTPRSKTPSTTPPVTGNTVPSPPLFPNIPFIGGTCDFWRTHPRLLSDLFGWWRTTIGRVMGLDHLPGFGSIMNLQEALSNTRTDGIGELYREGTASLLNSMVNKNFPFTTTHVRDSFMASLGSNKAAEAQAKVFKLANEGHLMPRV</sequence>
<feature type="compositionally biased region" description="Pro residues" evidence="1">
    <location>
        <begin position="259"/>
        <end position="279"/>
    </location>
</feature>
<dbReference type="InterPro" id="IPR039923">
    <property type="entry name" value="Protodermal_1"/>
</dbReference>
<organism evidence="2 3">
    <name type="scientific">Lactuca saligna</name>
    <name type="common">Willowleaf lettuce</name>
    <dbReference type="NCBI Taxonomy" id="75948"/>
    <lineage>
        <taxon>Eukaryota</taxon>
        <taxon>Viridiplantae</taxon>
        <taxon>Streptophyta</taxon>
        <taxon>Embryophyta</taxon>
        <taxon>Tracheophyta</taxon>
        <taxon>Spermatophyta</taxon>
        <taxon>Magnoliopsida</taxon>
        <taxon>eudicotyledons</taxon>
        <taxon>Gunneridae</taxon>
        <taxon>Pentapetalae</taxon>
        <taxon>asterids</taxon>
        <taxon>campanulids</taxon>
        <taxon>Asterales</taxon>
        <taxon>Asteraceae</taxon>
        <taxon>Cichorioideae</taxon>
        <taxon>Cichorieae</taxon>
        <taxon>Lactucinae</taxon>
        <taxon>Lactuca</taxon>
    </lineage>
</organism>
<accession>A0AA35YRE5</accession>
<feature type="region of interest" description="Disordered" evidence="1">
    <location>
        <begin position="108"/>
        <end position="365"/>
    </location>
</feature>
<evidence type="ECO:0000313" key="2">
    <source>
        <dbReference type="EMBL" id="CAI9278843.1"/>
    </source>
</evidence>
<protein>
    <submittedName>
        <fullName evidence="2">Uncharacterized protein</fullName>
    </submittedName>
</protein>
<dbReference type="PANTHER" id="PTHR33210">
    <property type="entry name" value="PROTODERMAL FACTOR 1"/>
    <property type="match status" value="1"/>
</dbReference>
<feature type="compositionally biased region" description="Low complexity" evidence="1">
    <location>
        <begin position="331"/>
        <end position="358"/>
    </location>
</feature>
<evidence type="ECO:0000313" key="3">
    <source>
        <dbReference type="Proteomes" id="UP001177003"/>
    </source>
</evidence>
<name>A0AA35YRE5_LACSI</name>
<dbReference type="PANTHER" id="PTHR33210:SF23">
    <property type="entry name" value="PROTODERMAL FACTOR 1"/>
    <property type="match status" value="1"/>
</dbReference>
<proteinExistence type="predicted"/>
<feature type="compositionally biased region" description="Pro residues" evidence="1">
    <location>
        <begin position="108"/>
        <end position="119"/>
    </location>
</feature>
<feature type="compositionally biased region" description="Pro residues" evidence="1">
    <location>
        <begin position="320"/>
        <end position="330"/>
    </location>
</feature>
<feature type="compositionally biased region" description="Basic residues" evidence="1">
    <location>
        <begin position="197"/>
        <end position="211"/>
    </location>
</feature>
<keyword evidence="3" id="KW-1185">Reference proteome</keyword>
<reference evidence="2" key="1">
    <citation type="submission" date="2023-04" db="EMBL/GenBank/DDBJ databases">
        <authorList>
            <person name="Vijverberg K."/>
            <person name="Xiong W."/>
            <person name="Schranz E."/>
        </authorList>
    </citation>
    <scope>NUCLEOTIDE SEQUENCE</scope>
</reference>